<dbReference type="InterPro" id="IPR002104">
    <property type="entry name" value="Integrase_catalytic"/>
</dbReference>
<gene>
    <name evidence="3" type="ORF">CLM73_14020</name>
</gene>
<dbReference type="GO" id="GO:0006310">
    <property type="term" value="P:DNA recombination"/>
    <property type="evidence" value="ECO:0007669"/>
    <property type="project" value="UniProtKB-KW"/>
</dbReference>
<dbReference type="CDD" id="cd00397">
    <property type="entry name" value="DNA_BRE_C"/>
    <property type="match status" value="1"/>
</dbReference>
<dbReference type="InterPro" id="IPR013762">
    <property type="entry name" value="Integrase-like_cat_sf"/>
</dbReference>
<reference evidence="3 4" key="1">
    <citation type="submission" date="2017-09" db="EMBL/GenBank/DDBJ databases">
        <title>Genomic, metabolic, and phenotypic characteristics of bacterial isolates from the natural microbiome of the model nematode Caenorhabditis elegans.</title>
        <authorList>
            <person name="Zimmermann J."/>
            <person name="Obeng N."/>
            <person name="Yang W."/>
            <person name="Obeng O."/>
            <person name="Kissoyan K."/>
            <person name="Pees B."/>
            <person name="Dirksen P."/>
            <person name="Hoppner M."/>
            <person name="Franke A."/>
            <person name="Rosenstiel P."/>
            <person name="Leippe M."/>
            <person name="Dierking K."/>
            <person name="Kaleta C."/>
            <person name="Schulenburg H."/>
        </authorList>
    </citation>
    <scope>NUCLEOTIDE SEQUENCE [LARGE SCALE GENOMIC DNA]</scope>
    <source>
        <strain evidence="3 4">MYb73</strain>
    </source>
</reference>
<proteinExistence type="predicted"/>
<dbReference type="Proteomes" id="UP000239477">
    <property type="component" value="Chromosome"/>
</dbReference>
<dbReference type="OrthoDB" id="662444at2"/>
<dbReference type="EMBL" id="CP023270">
    <property type="protein sequence ID" value="AVJ28145.1"/>
    <property type="molecule type" value="Genomic_DNA"/>
</dbReference>
<protein>
    <submittedName>
        <fullName evidence="3">Integrase</fullName>
    </submittedName>
</protein>
<dbReference type="AlphaFoldDB" id="A0A2S0I7Z1"/>
<organism evidence="3 4">
    <name type="scientific">Achromobacter spanius</name>
    <dbReference type="NCBI Taxonomy" id="217203"/>
    <lineage>
        <taxon>Bacteria</taxon>
        <taxon>Pseudomonadati</taxon>
        <taxon>Pseudomonadota</taxon>
        <taxon>Betaproteobacteria</taxon>
        <taxon>Burkholderiales</taxon>
        <taxon>Alcaligenaceae</taxon>
        <taxon>Achromobacter</taxon>
    </lineage>
</organism>
<dbReference type="RefSeq" id="WP_105238955.1">
    <property type="nucleotide sequence ID" value="NZ_CP023270.1"/>
</dbReference>
<dbReference type="SUPFAM" id="SSF56349">
    <property type="entry name" value="DNA breaking-rejoining enzymes"/>
    <property type="match status" value="1"/>
</dbReference>
<sequence length="407" mass="46254">MLKLLSDSGLPRNLLGPLLVDHIGLPRYWAAVWSAMSAAQLAESTHIKKLRCIEALYRHADNLYGESSLDAALGTFDEEALANILESWFVVIRNQSDGMAGDEKRWRTGLTFVTTVLTWLSQSHSADDRNRPITLRLHRLSTLYSQLHVRRVTATSSMRSLPSGTVETLYEMLDPESASNPFFRTQTRWRVFIAFVLMLHQGLRRGEVLLLPVDAVKNAHDTTKNRTRHWLNIQENEYVNVGDDPRYSRPGIKTSYSIRQIPVSGLTAGLVQTYAENYRGRPRHSFLLNSQAGLPLSTEALTKIFALISRSLPRTVVRELRERTGKESVTPHDLRHTCAVMRLHQLLKQGDAMDEALQKLRAFFGWSRTSSMPSRYARAVFEDRLADVWSDAFDERVSLLRSLPKGL</sequence>
<evidence type="ECO:0000256" key="1">
    <source>
        <dbReference type="ARBA" id="ARBA00023172"/>
    </source>
</evidence>
<accession>A0A2S0I7Z1</accession>
<dbReference type="Gene3D" id="1.10.443.10">
    <property type="entry name" value="Intergrase catalytic core"/>
    <property type="match status" value="1"/>
</dbReference>
<dbReference type="GO" id="GO:0003677">
    <property type="term" value="F:DNA binding"/>
    <property type="evidence" value="ECO:0007669"/>
    <property type="project" value="InterPro"/>
</dbReference>
<evidence type="ECO:0000313" key="3">
    <source>
        <dbReference type="EMBL" id="AVJ28145.1"/>
    </source>
</evidence>
<evidence type="ECO:0000313" key="4">
    <source>
        <dbReference type="Proteomes" id="UP000239477"/>
    </source>
</evidence>
<keyword evidence="1" id="KW-0233">DNA recombination</keyword>
<dbReference type="PROSITE" id="PS51898">
    <property type="entry name" value="TYR_RECOMBINASE"/>
    <property type="match status" value="1"/>
</dbReference>
<dbReference type="GO" id="GO:0015074">
    <property type="term" value="P:DNA integration"/>
    <property type="evidence" value="ECO:0007669"/>
    <property type="project" value="InterPro"/>
</dbReference>
<name>A0A2S0I7Z1_9BURK</name>
<dbReference type="Pfam" id="PF00589">
    <property type="entry name" value="Phage_integrase"/>
    <property type="match status" value="1"/>
</dbReference>
<dbReference type="InterPro" id="IPR011010">
    <property type="entry name" value="DNA_brk_join_enz"/>
</dbReference>
<keyword evidence="4" id="KW-1185">Reference proteome</keyword>
<evidence type="ECO:0000259" key="2">
    <source>
        <dbReference type="PROSITE" id="PS51898"/>
    </source>
</evidence>
<feature type="domain" description="Tyr recombinase" evidence="2">
    <location>
        <begin position="159"/>
        <end position="390"/>
    </location>
</feature>